<comment type="caution">
    <text evidence="2">The sequence shown here is derived from an EMBL/GenBank/DDBJ whole genome shotgun (WGS) entry which is preliminary data.</text>
</comment>
<feature type="compositionally biased region" description="Low complexity" evidence="1">
    <location>
        <begin position="111"/>
        <end position="128"/>
    </location>
</feature>
<gene>
    <name evidence="2" type="ORF">ACFPEL_26895</name>
</gene>
<keyword evidence="3" id="KW-1185">Reference proteome</keyword>
<evidence type="ECO:0000313" key="2">
    <source>
        <dbReference type="EMBL" id="MFC4836063.1"/>
    </source>
</evidence>
<feature type="region of interest" description="Disordered" evidence="1">
    <location>
        <begin position="1"/>
        <end position="29"/>
    </location>
</feature>
<name>A0ABV9RQG0_9PSEU</name>
<proteinExistence type="predicted"/>
<evidence type="ECO:0000313" key="3">
    <source>
        <dbReference type="Proteomes" id="UP001595909"/>
    </source>
</evidence>
<evidence type="ECO:0000256" key="1">
    <source>
        <dbReference type="SAM" id="MobiDB-lite"/>
    </source>
</evidence>
<accession>A0ABV9RQG0</accession>
<dbReference type="Proteomes" id="UP001595909">
    <property type="component" value="Unassembled WGS sequence"/>
</dbReference>
<sequence length="128" mass="13670">MTVDVLDGAQGLEETPRRGRGGVPAPEPLVLIEGGPAVDQAVFDAEFVALVMAEQPWGEERPAPRATPPRRGPRARREPPPRSSRGVSAGGDLPRLGTARARGGRRRPVPRTRAPPVHPPATTVSTRR</sequence>
<protein>
    <submittedName>
        <fullName evidence="2">Uncharacterized protein</fullName>
    </submittedName>
</protein>
<dbReference type="EMBL" id="JBHSIM010000052">
    <property type="protein sequence ID" value="MFC4836063.1"/>
    <property type="molecule type" value="Genomic_DNA"/>
</dbReference>
<reference evidence="3" key="1">
    <citation type="journal article" date="2019" name="Int. J. Syst. Evol. Microbiol.">
        <title>The Global Catalogue of Microorganisms (GCM) 10K type strain sequencing project: providing services to taxonomists for standard genome sequencing and annotation.</title>
        <authorList>
            <consortium name="The Broad Institute Genomics Platform"/>
            <consortium name="The Broad Institute Genome Sequencing Center for Infectious Disease"/>
            <person name="Wu L."/>
            <person name="Ma J."/>
        </authorList>
    </citation>
    <scope>NUCLEOTIDE SEQUENCE [LARGE SCALE GENOMIC DNA]</scope>
    <source>
        <strain evidence="3">CCUG 50347</strain>
    </source>
</reference>
<organism evidence="2 3">
    <name type="scientific">Actinomycetospora chibensis</name>
    <dbReference type="NCBI Taxonomy" id="663606"/>
    <lineage>
        <taxon>Bacteria</taxon>
        <taxon>Bacillati</taxon>
        <taxon>Actinomycetota</taxon>
        <taxon>Actinomycetes</taxon>
        <taxon>Pseudonocardiales</taxon>
        <taxon>Pseudonocardiaceae</taxon>
        <taxon>Actinomycetospora</taxon>
    </lineage>
</organism>
<feature type="region of interest" description="Disordered" evidence="1">
    <location>
        <begin position="54"/>
        <end position="128"/>
    </location>
</feature>
<dbReference type="RefSeq" id="WP_274190071.1">
    <property type="nucleotide sequence ID" value="NZ_BAABHN010000052.1"/>
</dbReference>